<evidence type="ECO:0000313" key="1">
    <source>
        <dbReference type="EMBL" id="CAI9974815.1"/>
    </source>
</evidence>
<dbReference type="EMBL" id="CATOUU010001155">
    <property type="protein sequence ID" value="CAI9974815.1"/>
    <property type="molecule type" value="Genomic_DNA"/>
</dbReference>
<name>A0AA86UWL7_9EUKA</name>
<accession>A0AA86UWL7</accession>
<dbReference type="EMBL" id="CAXDID020000143">
    <property type="protein sequence ID" value="CAL6039677.1"/>
    <property type="molecule type" value="Genomic_DNA"/>
</dbReference>
<protein>
    <submittedName>
        <fullName evidence="2">Hypothetical_protein</fullName>
    </submittedName>
</protein>
<comment type="caution">
    <text evidence="1">The sequence shown here is derived from an EMBL/GenBank/DDBJ whole genome shotgun (WGS) entry which is preliminary data.</text>
</comment>
<dbReference type="Proteomes" id="UP001642409">
    <property type="component" value="Unassembled WGS sequence"/>
</dbReference>
<evidence type="ECO:0000313" key="3">
    <source>
        <dbReference type="Proteomes" id="UP001642409"/>
    </source>
</evidence>
<keyword evidence="3" id="KW-1185">Reference proteome</keyword>
<sequence>MHVRKAESSTYQNQLCGIDSNFKFGLNFAFFQNTARARYLLTSLVHSTQMDAQNRLQSYKSLEEIQLAKVPSTSDIHAVSSFEQVSETASSPLREAPALRNEFGELKQAVTAQMYQVYQLMKKMPAIEASTAFAAGKVKQIWAQQEQLLQAIIDAE</sequence>
<reference evidence="1" key="1">
    <citation type="submission" date="2023-06" db="EMBL/GenBank/DDBJ databases">
        <authorList>
            <person name="Kurt Z."/>
        </authorList>
    </citation>
    <scope>NUCLEOTIDE SEQUENCE</scope>
</reference>
<organism evidence="1">
    <name type="scientific">Hexamita inflata</name>
    <dbReference type="NCBI Taxonomy" id="28002"/>
    <lineage>
        <taxon>Eukaryota</taxon>
        <taxon>Metamonada</taxon>
        <taxon>Diplomonadida</taxon>
        <taxon>Hexamitidae</taxon>
        <taxon>Hexamitinae</taxon>
        <taxon>Hexamita</taxon>
    </lineage>
</organism>
<proteinExistence type="predicted"/>
<reference evidence="2 3" key="2">
    <citation type="submission" date="2024-07" db="EMBL/GenBank/DDBJ databases">
        <authorList>
            <person name="Akdeniz Z."/>
        </authorList>
    </citation>
    <scope>NUCLEOTIDE SEQUENCE [LARGE SCALE GENOMIC DNA]</scope>
</reference>
<dbReference type="AlphaFoldDB" id="A0AA86UWL7"/>
<evidence type="ECO:0000313" key="2">
    <source>
        <dbReference type="EMBL" id="CAL6039677.1"/>
    </source>
</evidence>
<gene>
    <name evidence="2" type="ORF">HINF_LOCUS37969</name>
    <name evidence="1" type="ORF">HINF_LOCUS62460</name>
</gene>